<protein>
    <submittedName>
        <fullName evidence="6">Uncharacterized protein</fullName>
    </submittedName>
</protein>
<feature type="compositionally biased region" description="Basic residues" evidence="1">
    <location>
        <begin position="898"/>
        <end position="922"/>
    </location>
</feature>
<feature type="compositionally biased region" description="Polar residues" evidence="1">
    <location>
        <begin position="17"/>
        <end position="36"/>
    </location>
</feature>
<feature type="transmembrane region" description="Helical" evidence="2">
    <location>
        <begin position="610"/>
        <end position="635"/>
    </location>
</feature>
<dbReference type="InterPro" id="IPR055424">
    <property type="entry name" value="Ig_TMEM132_6th"/>
</dbReference>
<keyword evidence="2" id="KW-0812">Transmembrane</keyword>
<name>A0ABQ9GKI2_9NEOP</name>
<gene>
    <name evidence="6" type="ORF">PR048_026137</name>
</gene>
<feature type="region of interest" description="Disordered" evidence="1">
    <location>
        <begin position="1"/>
        <end position="43"/>
    </location>
</feature>
<evidence type="ECO:0000313" key="7">
    <source>
        <dbReference type="Proteomes" id="UP001159363"/>
    </source>
</evidence>
<keyword evidence="2" id="KW-0472">Membrane</keyword>
<dbReference type="InterPro" id="IPR031436">
    <property type="entry name" value="TMEM132_C"/>
</dbReference>
<dbReference type="InterPro" id="IPR026307">
    <property type="entry name" value="TMEM132"/>
</dbReference>
<dbReference type="PANTHER" id="PTHR13388:SF11">
    <property type="entry name" value="DETONATOR, ISOFORM E"/>
    <property type="match status" value="1"/>
</dbReference>
<sequence>MQEKGMGNWEYLKENPQDNSNVRHVSSMRKSNSGKLKQSADDYRNGHMSTYRGWNNAGSMLPDDMSNGLDSERHTSCRIRFQQSPVEVYSRFLATDHDSSRVSYFVNRRTSLRVTDLVLSLLRVSDPRIASLHGRILQGRSMGRTEVQVLSPITGRVIGAKEVRVGNDKVSISQLQVRVVSGLQLSITPDTAVENGYIAETSVTRKLTAQYQEGLLDIDLEFSDGSRTPLRDVAVTDYYLLVESLDPEVVAFAPMVASHHPRVIAVGEGHGDLLHVALLLAEDCRSPSRRTPYSRWSGLKEKVKQVLISSGRLSELTLVLVAPTDQVQDLRRLLVPDAQKSHETYSAIYTPDCVSIQMGGGKGGSGNALASASASVEVDFSASDIPQRPDFVQNDGGGNIGGTHNLRDRKLSRDMPVDNIHPGTCHPKSCEPTRVKRGMEQCQNERAGVTRDPGGGNQINGIVQHDSHLGKSGSNPTGNQTLSTKWLPKVGSVIRVGSTGPNPPKYALASPKDWFCLLRYAANMGCVSLLRRMGSWKRPLGISGVKGICRWRNTWAWSLGESFASIQIKDENNHEPTVQARQHHSIVANGMSAGMGLRHHNSMHMTPLEIGLYVLLAAFCFAIVVFVVSCVVYASKFKPQPIDARRLPLTSSSSGGLQSLGGLSGKVGPSNALDIGSSSGNGKKQLQESTTNAHDWVWLGRATLERSSGHVVVSTAAKARVTPAFTNNNNVVVVPPTDKEAQQMCITANPMSYGIREIDNEQGLGTCFDNPNHIDLPSKPPAVDTATYCKKEKAPSRQHFAAQQSSPSRQLHFKLQNKDLTPEKIWQIAPSPPPLPPHGVPLEKLMTSEAVAGSSDNSEYKPPVPPHRNIGVTARIGPLQQQPGPLPGFLPQQGAAPSRRHHHHHHHHHRSGGGGGHHHRGSRAGNTQDDDLRPEGILPKLEIPAELQRHHSRDDAPPQKIYHKRQSKEDRSSSRGAVRWPVDLCRLLSLVGGGAAVVVGQVLEIPPVAFPIAEIGINNPEPVVTSGWFMGVCVQNFCPIITAGQNEYHIATREHDEDKDCRQNTSFIDFQLGGAAGGSGVPRRGNSPEVKRATIVGNPMFSTAEGVDDEIRLREDDLQGLEDLSLEMNYDQIMEYFDNLKESNA</sequence>
<comment type="caution">
    <text evidence="6">The sequence shown here is derived from an EMBL/GenBank/DDBJ whole genome shotgun (WGS) entry which is preliminary data.</text>
</comment>
<dbReference type="InterPro" id="IPR055423">
    <property type="entry name" value="Ig_TMEM132_5th"/>
</dbReference>
<dbReference type="Pfam" id="PF23486">
    <property type="entry name" value="Ig_TMEM132_5th"/>
    <property type="match status" value="1"/>
</dbReference>
<proteinExistence type="predicted"/>
<feature type="region of interest" description="Disordered" evidence="1">
    <location>
        <begin position="946"/>
        <end position="975"/>
    </location>
</feature>
<keyword evidence="7" id="KW-1185">Reference proteome</keyword>
<evidence type="ECO:0000259" key="4">
    <source>
        <dbReference type="Pfam" id="PF23486"/>
    </source>
</evidence>
<feature type="domain" description="Transmembrane protein TMEM132 fifth" evidence="4">
    <location>
        <begin position="67"/>
        <end position="170"/>
    </location>
</feature>
<reference evidence="6 7" key="1">
    <citation type="submission" date="2023-02" db="EMBL/GenBank/DDBJ databases">
        <title>LHISI_Scaffold_Assembly.</title>
        <authorList>
            <person name="Stuart O.P."/>
            <person name="Cleave R."/>
            <person name="Magrath M.J.L."/>
            <person name="Mikheyev A.S."/>
        </authorList>
    </citation>
    <scope>NUCLEOTIDE SEQUENCE [LARGE SCALE GENOMIC DNA]</scope>
    <source>
        <strain evidence="6">Daus_M_001</strain>
        <tissue evidence="6">Leg muscle</tissue>
    </source>
</reference>
<accession>A0ABQ9GKI2</accession>
<evidence type="ECO:0000256" key="2">
    <source>
        <dbReference type="SAM" id="Phobius"/>
    </source>
</evidence>
<evidence type="ECO:0000256" key="1">
    <source>
        <dbReference type="SAM" id="MobiDB-lite"/>
    </source>
</evidence>
<dbReference type="Proteomes" id="UP001159363">
    <property type="component" value="Chromosome 10"/>
</dbReference>
<feature type="region of interest" description="Disordered" evidence="1">
    <location>
        <begin position="850"/>
        <end position="934"/>
    </location>
</feature>
<feature type="domain" description="Transmembrane protein TMEM132 C-terminal" evidence="3">
    <location>
        <begin position="599"/>
        <end position="703"/>
    </location>
</feature>
<feature type="compositionally biased region" description="Basic and acidic residues" evidence="1">
    <location>
        <begin position="947"/>
        <end position="957"/>
    </location>
</feature>
<dbReference type="PANTHER" id="PTHR13388">
    <property type="entry name" value="DETONATOR, ISOFORM E"/>
    <property type="match status" value="1"/>
</dbReference>
<organism evidence="6 7">
    <name type="scientific">Dryococelus australis</name>
    <dbReference type="NCBI Taxonomy" id="614101"/>
    <lineage>
        <taxon>Eukaryota</taxon>
        <taxon>Metazoa</taxon>
        <taxon>Ecdysozoa</taxon>
        <taxon>Arthropoda</taxon>
        <taxon>Hexapoda</taxon>
        <taxon>Insecta</taxon>
        <taxon>Pterygota</taxon>
        <taxon>Neoptera</taxon>
        <taxon>Polyneoptera</taxon>
        <taxon>Phasmatodea</taxon>
        <taxon>Verophasmatodea</taxon>
        <taxon>Anareolatae</taxon>
        <taxon>Phasmatidae</taxon>
        <taxon>Eurycanthinae</taxon>
        <taxon>Dryococelus</taxon>
    </lineage>
</organism>
<evidence type="ECO:0000313" key="6">
    <source>
        <dbReference type="EMBL" id="KAJ8872531.1"/>
    </source>
</evidence>
<dbReference type="Pfam" id="PF15706">
    <property type="entry name" value="TMEM132_C"/>
    <property type="match status" value="1"/>
</dbReference>
<dbReference type="Pfam" id="PF23487">
    <property type="entry name" value="Ig_TMEM132_6th"/>
    <property type="match status" value="1"/>
</dbReference>
<feature type="compositionally biased region" description="Low complexity" evidence="1">
    <location>
        <begin position="877"/>
        <end position="894"/>
    </location>
</feature>
<keyword evidence="2" id="KW-1133">Transmembrane helix</keyword>
<feature type="domain" description="Transmembrane protein TMEM132 sixth" evidence="5">
    <location>
        <begin position="171"/>
        <end position="285"/>
    </location>
</feature>
<evidence type="ECO:0000259" key="3">
    <source>
        <dbReference type="Pfam" id="PF15706"/>
    </source>
</evidence>
<evidence type="ECO:0000259" key="5">
    <source>
        <dbReference type="Pfam" id="PF23487"/>
    </source>
</evidence>
<dbReference type="EMBL" id="JARBHB010000011">
    <property type="protein sequence ID" value="KAJ8872531.1"/>
    <property type="molecule type" value="Genomic_DNA"/>
</dbReference>